<accession>A0ABD2CDN6</accession>
<proteinExistence type="predicted"/>
<gene>
    <name evidence="1" type="ORF">V1477_008658</name>
</gene>
<keyword evidence="2" id="KW-1185">Reference proteome</keyword>
<evidence type="ECO:0000313" key="1">
    <source>
        <dbReference type="EMBL" id="KAL2743169.1"/>
    </source>
</evidence>
<evidence type="ECO:0000313" key="2">
    <source>
        <dbReference type="Proteomes" id="UP001607303"/>
    </source>
</evidence>
<name>A0ABD2CDN6_VESMC</name>
<sequence length="70" mass="8138">MTLLKNPIIAALLLQKLILPDLDDDSNTLKLYHEGIKKKVDDGWAARKLTKTKRTRYYEEIDVKILDKIV</sequence>
<protein>
    <submittedName>
        <fullName evidence="1">Uncharacterized protein</fullName>
    </submittedName>
</protein>
<organism evidence="1 2">
    <name type="scientific">Vespula maculifrons</name>
    <name type="common">Eastern yellow jacket</name>
    <name type="synonym">Wasp</name>
    <dbReference type="NCBI Taxonomy" id="7453"/>
    <lineage>
        <taxon>Eukaryota</taxon>
        <taxon>Metazoa</taxon>
        <taxon>Ecdysozoa</taxon>
        <taxon>Arthropoda</taxon>
        <taxon>Hexapoda</taxon>
        <taxon>Insecta</taxon>
        <taxon>Pterygota</taxon>
        <taxon>Neoptera</taxon>
        <taxon>Endopterygota</taxon>
        <taxon>Hymenoptera</taxon>
        <taxon>Apocrita</taxon>
        <taxon>Aculeata</taxon>
        <taxon>Vespoidea</taxon>
        <taxon>Vespidae</taxon>
        <taxon>Vespinae</taxon>
        <taxon>Vespula</taxon>
    </lineage>
</organism>
<dbReference type="Proteomes" id="UP001607303">
    <property type="component" value="Unassembled WGS sequence"/>
</dbReference>
<dbReference type="EMBL" id="JAYRBN010000056">
    <property type="protein sequence ID" value="KAL2743169.1"/>
    <property type="molecule type" value="Genomic_DNA"/>
</dbReference>
<reference evidence="1 2" key="1">
    <citation type="journal article" date="2024" name="Ann. Entomol. Soc. Am.">
        <title>Genomic analyses of the southern and eastern yellowjacket wasps (Hymenoptera: Vespidae) reveal evolutionary signatures of social life.</title>
        <authorList>
            <person name="Catto M.A."/>
            <person name="Caine P.B."/>
            <person name="Orr S.E."/>
            <person name="Hunt B.G."/>
            <person name="Goodisman M.A.D."/>
        </authorList>
    </citation>
    <scope>NUCLEOTIDE SEQUENCE [LARGE SCALE GENOMIC DNA]</scope>
    <source>
        <strain evidence="1">232</strain>
        <tissue evidence="1">Head and thorax</tissue>
    </source>
</reference>
<dbReference type="AlphaFoldDB" id="A0ABD2CDN6"/>
<comment type="caution">
    <text evidence="1">The sequence shown here is derived from an EMBL/GenBank/DDBJ whole genome shotgun (WGS) entry which is preliminary data.</text>
</comment>